<dbReference type="PRINTS" id="PR00455">
    <property type="entry name" value="HTHTETR"/>
</dbReference>
<dbReference type="PROSITE" id="PS50977">
    <property type="entry name" value="HTH_TETR_2"/>
    <property type="match status" value="1"/>
</dbReference>
<gene>
    <name evidence="4" type="ORF">ACFQHW_09000</name>
</gene>
<dbReference type="Proteomes" id="UP001596310">
    <property type="component" value="Unassembled WGS sequence"/>
</dbReference>
<dbReference type="Pfam" id="PF00440">
    <property type="entry name" value="TetR_N"/>
    <property type="match status" value="1"/>
</dbReference>
<proteinExistence type="predicted"/>
<organism evidence="4 5">
    <name type="scientific">Lapidilactobacillus achengensis</name>
    <dbReference type="NCBI Taxonomy" id="2486000"/>
    <lineage>
        <taxon>Bacteria</taxon>
        <taxon>Bacillati</taxon>
        <taxon>Bacillota</taxon>
        <taxon>Bacilli</taxon>
        <taxon>Lactobacillales</taxon>
        <taxon>Lactobacillaceae</taxon>
        <taxon>Lapidilactobacillus</taxon>
    </lineage>
</organism>
<evidence type="ECO:0000256" key="1">
    <source>
        <dbReference type="ARBA" id="ARBA00023125"/>
    </source>
</evidence>
<comment type="caution">
    <text evidence="4">The sequence shown here is derived from an EMBL/GenBank/DDBJ whole genome shotgun (WGS) entry which is preliminary data.</text>
</comment>
<dbReference type="EMBL" id="JBHSSM010000019">
    <property type="protein sequence ID" value="MFC6315698.1"/>
    <property type="molecule type" value="Genomic_DNA"/>
</dbReference>
<evidence type="ECO:0000256" key="2">
    <source>
        <dbReference type="PROSITE-ProRule" id="PRU00335"/>
    </source>
</evidence>
<dbReference type="SUPFAM" id="SSF46689">
    <property type="entry name" value="Homeodomain-like"/>
    <property type="match status" value="1"/>
</dbReference>
<dbReference type="RefSeq" id="WP_225422198.1">
    <property type="nucleotide sequence ID" value="NZ_JBHSSM010000019.1"/>
</dbReference>
<protein>
    <submittedName>
        <fullName evidence="4">TetR/AcrR family transcriptional regulator</fullName>
    </submittedName>
</protein>
<evidence type="ECO:0000313" key="5">
    <source>
        <dbReference type="Proteomes" id="UP001596310"/>
    </source>
</evidence>
<sequence>MQKRNLNQQRIIETAAQIVNETGAAALTFSNVANALGVRPQALYAYFGNREQLKFALIVSFLDSLTKNLNTALVGISGEQGLIIYGSELHRSLLAEPNLTKLAFGGINYQQESEAGQHLHQLVLVLDRLLAPYYDNDREVIAQARYLRALIFGYVQNELWGLFSHPDLSANTTFNEALTQAVTNITKEGVVKHG</sequence>
<reference evidence="5" key="1">
    <citation type="journal article" date="2019" name="Int. J. Syst. Evol. Microbiol.">
        <title>The Global Catalogue of Microorganisms (GCM) 10K type strain sequencing project: providing services to taxonomists for standard genome sequencing and annotation.</title>
        <authorList>
            <consortium name="The Broad Institute Genomics Platform"/>
            <consortium name="The Broad Institute Genome Sequencing Center for Infectious Disease"/>
            <person name="Wu L."/>
            <person name="Ma J."/>
        </authorList>
    </citation>
    <scope>NUCLEOTIDE SEQUENCE [LARGE SCALE GENOMIC DNA]</scope>
    <source>
        <strain evidence="5">CCM 8897</strain>
    </source>
</reference>
<name>A0ABW1UQZ0_9LACO</name>
<dbReference type="InterPro" id="IPR001647">
    <property type="entry name" value="HTH_TetR"/>
</dbReference>
<feature type="DNA-binding region" description="H-T-H motif" evidence="2">
    <location>
        <begin position="28"/>
        <end position="47"/>
    </location>
</feature>
<dbReference type="Gene3D" id="1.10.357.10">
    <property type="entry name" value="Tetracycline Repressor, domain 2"/>
    <property type="match status" value="1"/>
</dbReference>
<keyword evidence="5" id="KW-1185">Reference proteome</keyword>
<evidence type="ECO:0000313" key="4">
    <source>
        <dbReference type="EMBL" id="MFC6315698.1"/>
    </source>
</evidence>
<evidence type="ECO:0000259" key="3">
    <source>
        <dbReference type="PROSITE" id="PS50977"/>
    </source>
</evidence>
<keyword evidence="1 2" id="KW-0238">DNA-binding</keyword>
<accession>A0ABW1UQZ0</accession>
<dbReference type="Gene3D" id="1.10.10.60">
    <property type="entry name" value="Homeodomain-like"/>
    <property type="match status" value="1"/>
</dbReference>
<feature type="domain" description="HTH tetR-type" evidence="3">
    <location>
        <begin position="5"/>
        <end position="65"/>
    </location>
</feature>
<dbReference type="InterPro" id="IPR009057">
    <property type="entry name" value="Homeodomain-like_sf"/>
</dbReference>